<dbReference type="PRINTS" id="PR00861">
    <property type="entry name" value="ALYTICPTASE"/>
</dbReference>
<feature type="active site" description="Charge relay system" evidence="6">
    <location>
        <position position="224"/>
    </location>
</feature>
<feature type="active site" description="Charge relay system" evidence="6">
    <location>
        <position position="306"/>
    </location>
</feature>
<keyword evidence="10" id="KW-1185">Reference proteome</keyword>
<evidence type="ECO:0000256" key="5">
    <source>
        <dbReference type="ARBA" id="ARBA00023157"/>
    </source>
</evidence>
<dbReference type="AlphaFoldDB" id="A0A8J3J9G0"/>
<dbReference type="PROSITE" id="PS00135">
    <property type="entry name" value="TRYPSIN_SER"/>
    <property type="match status" value="1"/>
</dbReference>
<dbReference type="PROSITE" id="PS00134">
    <property type="entry name" value="TRYPSIN_HIS"/>
    <property type="match status" value="1"/>
</dbReference>
<dbReference type="PIRSF" id="PIRSF001134">
    <property type="entry name" value="Streptogrisin"/>
    <property type="match status" value="1"/>
</dbReference>
<dbReference type="Pfam" id="PF00089">
    <property type="entry name" value="Trypsin"/>
    <property type="match status" value="1"/>
</dbReference>
<organism evidence="9 10">
    <name type="scientific">Actinocatenispora rupis</name>
    <dbReference type="NCBI Taxonomy" id="519421"/>
    <lineage>
        <taxon>Bacteria</taxon>
        <taxon>Bacillati</taxon>
        <taxon>Actinomycetota</taxon>
        <taxon>Actinomycetes</taxon>
        <taxon>Micromonosporales</taxon>
        <taxon>Micromonosporaceae</taxon>
        <taxon>Actinocatenispora</taxon>
    </lineage>
</organism>
<proteinExistence type="inferred from homology"/>
<feature type="active site" description="Charge relay system" evidence="6">
    <location>
        <position position="197"/>
    </location>
</feature>
<evidence type="ECO:0000256" key="6">
    <source>
        <dbReference type="PIRSR" id="PIRSR001134-1"/>
    </source>
</evidence>
<evidence type="ECO:0000256" key="7">
    <source>
        <dbReference type="PIRSR" id="PIRSR001134-2"/>
    </source>
</evidence>
<feature type="disulfide bond" evidence="7">
    <location>
        <begin position="264"/>
        <end position="274"/>
    </location>
</feature>
<name>A0A8J3J9G0_9ACTN</name>
<evidence type="ECO:0000256" key="4">
    <source>
        <dbReference type="ARBA" id="ARBA00022825"/>
    </source>
</evidence>
<dbReference type="InterPro" id="IPR035070">
    <property type="entry name" value="Streptogrisin_prodomain"/>
</dbReference>
<dbReference type="InterPro" id="IPR001254">
    <property type="entry name" value="Trypsin_dom"/>
</dbReference>
<keyword evidence="5 7" id="KW-1015">Disulfide bond</keyword>
<evidence type="ECO:0000256" key="1">
    <source>
        <dbReference type="ARBA" id="ARBA00007664"/>
    </source>
</evidence>
<dbReference type="InterPro" id="IPR009003">
    <property type="entry name" value="Peptidase_S1_PA"/>
</dbReference>
<dbReference type="Gene3D" id="3.30.300.50">
    <property type="match status" value="1"/>
</dbReference>
<feature type="domain" description="Peptidase S1" evidence="8">
    <location>
        <begin position="167"/>
        <end position="340"/>
    </location>
</feature>
<dbReference type="EMBL" id="BOMB01000015">
    <property type="protein sequence ID" value="GID11878.1"/>
    <property type="molecule type" value="Genomic_DNA"/>
</dbReference>
<dbReference type="InterPro" id="IPR043504">
    <property type="entry name" value="Peptidase_S1_PA_chymotrypsin"/>
</dbReference>
<evidence type="ECO:0000313" key="10">
    <source>
        <dbReference type="Proteomes" id="UP000612808"/>
    </source>
</evidence>
<dbReference type="GO" id="GO:0004252">
    <property type="term" value="F:serine-type endopeptidase activity"/>
    <property type="evidence" value="ECO:0007669"/>
    <property type="project" value="InterPro"/>
</dbReference>
<accession>A0A8J3J9G0</accession>
<gene>
    <name evidence="9" type="ORF">Aru02nite_27670</name>
</gene>
<dbReference type="InterPro" id="IPR033116">
    <property type="entry name" value="TRYPSIN_SER"/>
</dbReference>
<comment type="similarity">
    <text evidence="1">Belongs to the peptidase S1 family.</text>
</comment>
<keyword evidence="2 9" id="KW-0645">Protease</keyword>
<comment type="caution">
    <text evidence="9">The sequence shown here is derived from an EMBL/GenBank/DDBJ whole genome shotgun (WGS) entry which is preliminary data.</text>
</comment>
<sequence length="352" mass="35843">MLTVAAAATVTVPTGAGAAPPAVPRSAVDVLVASGLDRATAVRRLAAQPAQSELAERLTARLGPSRTAGGYLDRVSGALVVTVVDAAGAATVRAAGAEPRTVRHSEADLARVAESVDVPVGGSTAVDPVTDRLVVRTPPGAPTPSGPHPDTVRTVTGPAAVTQALYGGEQIDTSQWTCSAGFMVRRGSTYSLLTAGHCTSGKPAWSRRGHALGPSTRSYFPGNDIGLVTISNPRYWQPKPAVVYRSGTRPVTGAGTVPVGATVCKSGRTSGTTCGTVQAVDVTVRYQEGRVTNLYQTNVCTRPGDSGGPLYTGRSTGLGMVSGGDDSACGAGYASFFQKLRPALSRTGTALL</sequence>
<feature type="disulfide bond" evidence="7">
    <location>
        <begin position="300"/>
        <end position="329"/>
    </location>
</feature>
<dbReference type="CDD" id="cd21112">
    <property type="entry name" value="alphaLP-like"/>
    <property type="match status" value="1"/>
</dbReference>
<dbReference type="SUPFAM" id="SSF50494">
    <property type="entry name" value="Trypsin-like serine proteases"/>
    <property type="match status" value="1"/>
</dbReference>
<keyword evidence="3" id="KW-0378">Hydrolase</keyword>
<evidence type="ECO:0000259" key="8">
    <source>
        <dbReference type="Pfam" id="PF00089"/>
    </source>
</evidence>
<protein>
    <submittedName>
        <fullName evidence="9">Serine protease</fullName>
    </submittedName>
</protein>
<dbReference type="GO" id="GO:0006508">
    <property type="term" value="P:proteolysis"/>
    <property type="evidence" value="ECO:0007669"/>
    <property type="project" value="UniProtKB-KW"/>
</dbReference>
<feature type="disulfide bond" evidence="7">
    <location>
        <begin position="178"/>
        <end position="198"/>
    </location>
</feature>
<keyword evidence="4" id="KW-0720">Serine protease</keyword>
<evidence type="ECO:0000313" key="9">
    <source>
        <dbReference type="EMBL" id="GID11878.1"/>
    </source>
</evidence>
<evidence type="ECO:0000256" key="2">
    <source>
        <dbReference type="ARBA" id="ARBA00022670"/>
    </source>
</evidence>
<dbReference type="InterPro" id="IPR018114">
    <property type="entry name" value="TRYPSIN_HIS"/>
</dbReference>
<reference evidence="9" key="1">
    <citation type="submission" date="2021-01" db="EMBL/GenBank/DDBJ databases">
        <title>Whole genome shotgun sequence of Actinocatenispora rupis NBRC 107355.</title>
        <authorList>
            <person name="Komaki H."/>
            <person name="Tamura T."/>
        </authorList>
    </citation>
    <scope>NUCLEOTIDE SEQUENCE</scope>
    <source>
        <strain evidence="9">NBRC 107355</strain>
    </source>
</reference>
<dbReference type="Gene3D" id="2.40.10.10">
    <property type="entry name" value="Trypsin-like serine proteases"/>
    <property type="match status" value="2"/>
</dbReference>
<evidence type="ECO:0000256" key="3">
    <source>
        <dbReference type="ARBA" id="ARBA00022801"/>
    </source>
</evidence>
<dbReference type="Proteomes" id="UP000612808">
    <property type="component" value="Unassembled WGS sequence"/>
</dbReference>
<dbReference type="InterPro" id="IPR001316">
    <property type="entry name" value="Pept_S1A_streptogrisin"/>
</dbReference>